<dbReference type="EMBL" id="STGY01000072">
    <property type="protein sequence ID" value="THV36416.1"/>
    <property type="molecule type" value="Genomic_DNA"/>
</dbReference>
<feature type="transmembrane region" description="Helical" evidence="1">
    <location>
        <begin position="21"/>
        <end position="45"/>
    </location>
</feature>
<gene>
    <name evidence="2" type="ORF">FAB82_21745</name>
</gene>
<keyword evidence="1" id="KW-0472">Membrane</keyword>
<proteinExistence type="predicted"/>
<reference evidence="2 3" key="2">
    <citation type="submission" date="2019-05" db="EMBL/GenBank/DDBJ databases">
        <title>Glycomyces buryatensis sp. nov.</title>
        <authorList>
            <person name="Nikitina E."/>
        </authorList>
    </citation>
    <scope>NUCLEOTIDE SEQUENCE [LARGE SCALE GENOMIC DNA]</scope>
    <source>
        <strain evidence="2 3">18</strain>
    </source>
</reference>
<comment type="caution">
    <text evidence="2">The sequence shown here is derived from an EMBL/GenBank/DDBJ whole genome shotgun (WGS) entry which is preliminary data.</text>
</comment>
<feature type="transmembrane region" description="Helical" evidence="1">
    <location>
        <begin position="201"/>
        <end position="218"/>
    </location>
</feature>
<evidence type="ECO:0000313" key="2">
    <source>
        <dbReference type="EMBL" id="THV36416.1"/>
    </source>
</evidence>
<sequence length="233" mass="25205">MNMTHADEIGPGALSRMTAAIYRYLVLGLFLAISGLPTVLFWGLLSPEPSNVAFIDVALFVGALLPVAPALSAALYAQRAWSKEPDLSPTRPLLRGLRLNLRDTLSWWVPVLAFATVLAVNVIFAEGVAGGEFLRPVCVVLLAVLAVWSGHLLVVSSFFSFRFRDVLRVAAAEFFISWKSSLGILSILVVATATVALSSEALLLILGWAFAVSLWLAVRPVIADITERFTSHD</sequence>
<feature type="transmembrane region" description="Helical" evidence="1">
    <location>
        <begin position="57"/>
        <end position="77"/>
    </location>
</feature>
<protein>
    <submittedName>
        <fullName evidence="2">DUF624 domain-containing protein</fullName>
    </submittedName>
</protein>
<feature type="transmembrane region" description="Helical" evidence="1">
    <location>
        <begin position="133"/>
        <end position="155"/>
    </location>
</feature>
<name>A0A4V4HRB0_9ACTN</name>
<evidence type="ECO:0000256" key="1">
    <source>
        <dbReference type="SAM" id="Phobius"/>
    </source>
</evidence>
<feature type="transmembrane region" description="Helical" evidence="1">
    <location>
        <begin position="105"/>
        <end position="127"/>
    </location>
</feature>
<keyword evidence="3" id="KW-1185">Reference proteome</keyword>
<keyword evidence="1" id="KW-1133">Transmembrane helix</keyword>
<keyword evidence="1" id="KW-0812">Transmembrane</keyword>
<reference evidence="3" key="1">
    <citation type="submission" date="2019-04" db="EMBL/GenBank/DDBJ databases">
        <title>Nocardioides xinjiangensis sp. nov.</title>
        <authorList>
            <person name="Liu S."/>
        </authorList>
    </citation>
    <scope>NUCLEOTIDE SEQUENCE [LARGE SCALE GENOMIC DNA]</scope>
    <source>
        <strain evidence="3">18</strain>
    </source>
</reference>
<evidence type="ECO:0000313" key="3">
    <source>
        <dbReference type="Proteomes" id="UP000308760"/>
    </source>
</evidence>
<dbReference type="Proteomes" id="UP000308760">
    <property type="component" value="Unassembled WGS sequence"/>
</dbReference>
<feature type="transmembrane region" description="Helical" evidence="1">
    <location>
        <begin position="176"/>
        <end position="195"/>
    </location>
</feature>
<dbReference type="AlphaFoldDB" id="A0A4V4HRB0"/>
<organism evidence="2 3">
    <name type="scientific">Glycomyces buryatensis</name>
    <dbReference type="NCBI Taxonomy" id="2570927"/>
    <lineage>
        <taxon>Bacteria</taxon>
        <taxon>Bacillati</taxon>
        <taxon>Actinomycetota</taxon>
        <taxon>Actinomycetes</taxon>
        <taxon>Glycomycetales</taxon>
        <taxon>Glycomycetaceae</taxon>
        <taxon>Glycomyces</taxon>
    </lineage>
</organism>
<accession>A0A4V4HRB0</accession>
<dbReference type="OrthoDB" id="4211860at2"/>